<dbReference type="Proteomes" id="UP000623172">
    <property type="component" value="Unassembled WGS sequence"/>
</dbReference>
<dbReference type="EMBL" id="JACRSR010000001">
    <property type="protein sequence ID" value="MBC8530274.1"/>
    <property type="molecule type" value="Genomic_DNA"/>
</dbReference>
<dbReference type="AlphaFoldDB" id="A0A926D2H1"/>
<dbReference type="PANTHER" id="PTHR32329:SF2">
    <property type="entry name" value="BIFUNCTIONAL PROTEIN [INCLUDES 2-HYDROXYACYL-COA DEHYDRATASE (N-TER) AND ITS ACTIVATOR DOMAIN (C_TERM)"/>
    <property type="match status" value="1"/>
</dbReference>
<dbReference type="RefSeq" id="WP_249314163.1">
    <property type="nucleotide sequence ID" value="NZ_JACRSR010000001.1"/>
</dbReference>
<reference evidence="1" key="1">
    <citation type="submission" date="2020-08" db="EMBL/GenBank/DDBJ databases">
        <title>Genome public.</title>
        <authorList>
            <person name="Liu C."/>
            <person name="Sun Q."/>
        </authorList>
    </citation>
    <scope>NUCLEOTIDE SEQUENCE</scope>
    <source>
        <strain evidence="1">NSJ-53</strain>
    </source>
</reference>
<dbReference type="Gene3D" id="3.40.50.11900">
    <property type="match status" value="1"/>
</dbReference>
<proteinExistence type="predicted"/>
<comment type="caution">
    <text evidence="1">The sequence shown here is derived from an EMBL/GenBank/DDBJ whole genome shotgun (WGS) entry which is preliminary data.</text>
</comment>
<evidence type="ECO:0000313" key="1">
    <source>
        <dbReference type="EMBL" id="MBC8530274.1"/>
    </source>
</evidence>
<sequence>MVVTFPQMGTLNILAKSLLDDLRIPYVMPPACTQRTLELGSRYAPEQACLPFKINLGNFLESAELGADTVLITGGCGPCRFGYYGQLEGEILKDLGYDMEMIVLDAPRDRAGMKALLARLGRVVEGRSLSRCLRAVGEALKVSQAVDGMQDKALKVRARERKAGTTDKILQDFERRAFSLCGSSQLLWAVDQTMARLEAVPLRPGPALKVGIVGEIFTMLEPFTNLDIPRMLGQMGVEVSVSMRLSSWITDHILKLKFWQEPEIREVARPYLRTFVGGHAQETLGHAIRYAGEGYDGIIQLFPLTCLPEIVAKSILPSVSEDYGIPLMVLVVDEMSGRAGYRTRLEAFVDMLEQRKEKEHVSWY</sequence>
<organism evidence="1 2">
    <name type="scientific">Gehongia tenuis</name>
    <dbReference type="NCBI Taxonomy" id="2763655"/>
    <lineage>
        <taxon>Bacteria</taxon>
        <taxon>Bacillati</taxon>
        <taxon>Bacillota</taxon>
        <taxon>Clostridia</taxon>
        <taxon>Christensenellales</taxon>
        <taxon>Christensenellaceae</taxon>
        <taxon>Gehongia</taxon>
    </lineage>
</organism>
<dbReference type="InterPro" id="IPR051805">
    <property type="entry name" value="Dehydratase_Activator_Redct"/>
</dbReference>
<dbReference type="Pfam" id="PF06050">
    <property type="entry name" value="HGD-D"/>
    <property type="match status" value="1"/>
</dbReference>
<keyword evidence="2" id="KW-1185">Reference proteome</keyword>
<name>A0A926D2H1_9FIRM</name>
<protein>
    <submittedName>
        <fullName evidence="1">CoA protein activase</fullName>
    </submittedName>
</protein>
<gene>
    <name evidence="1" type="ORF">H8696_00235</name>
</gene>
<dbReference type="PANTHER" id="PTHR32329">
    <property type="entry name" value="BIFUNCTIONAL PROTEIN [INCLUDES 2-HYDROXYACYL-COA DEHYDRATASE (N-TER) AND ITS ACTIVATOR DOMAIN (C_TERM)-RELATED"/>
    <property type="match status" value="1"/>
</dbReference>
<accession>A0A926D2H1</accession>
<evidence type="ECO:0000313" key="2">
    <source>
        <dbReference type="Proteomes" id="UP000623172"/>
    </source>
</evidence>
<dbReference type="InterPro" id="IPR010327">
    <property type="entry name" value="FldB/FldC_alpha/beta"/>
</dbReference>